<dbReference type="CDD" id="cd16917">
    <property type="entry name" value="HATPase_UhpB-NarQ-NarX-like"/>
    <property type="match status" value="1"/>
</dbReference>
<dbReference type="EC" id="2.7.13.3" evidence="2"/>
<evidence type="ECO:0000256" key="3">
    <source>
        <dbReference type="ARBA" id="ARBA00022679"/>
    </source>
</evidence>
<keyword evidence="3" id="KW-0808">Transferase</keyword>
<dbReference type="PATRIC" id="fig|1288826.3.peg.2427"/>
<dbReference type="STRING" id="1288826.MSNKSG1_12272"/>
<feature type="transmembrane region" description="Helical" evidence="7">
    <location>
        <begin position="223"/>
        <end position="240"/>
    </location>
</feature>
<feature type="transmembrane region" description="Helical" evidence="7">
    <location>
        <begin position="247"/>
        <end position="268"/>
    </location>
</feature>
<keyword evidence="6" id="KW-0175">Coiled coil</keyword>
<dbReference type="PANTHER" id="PTHR24421">
    <property type="entry name" value="NITRATE/NITRITE SENSOR PROTEIN NARX-RELATED"/>
    <property type="match status" value="1"/>
</dbReference>
<evidence type="ECO:0000256" key="2">
    <source>
        <dbReference type="ARBA" id="ARBA00012438"/>
    </source>
</evidence>
<feature type="transmembrane region" description="Helical" evidence="7">
    <location>
        <begin position="155"/>
        <end position="177"/>
    </location>
</feature>
<proteinExistence type="predicted"/>
<evidence type="ECO:0000259" key="8">
    <source>
        <dbReference type="PROSITE" id="PS50109"/>
    </source>
</evidence>
<dbReference type="InterPro" id="IPR003594">
    <property type="entry name" value="HATPase_dom"/>
</dbReference>
<evidence type="ECO:0000256" key="1">
    <source>
        <dbReference type="ARBA" id="ARBA00000085"/>
    </source>
</evidence>
<dbReference type="InterPro" id="IPR005467">
    <property type="entry name" value="His_kinase_dom"/>
</dbReference>
<sequence length="731" mass="82383">MGRHWPPSRILSGGLTLGLLLFLIALYLSIHVPWLGISTEPGSRGVRITDVASQGPLSGHVHPGDEVLSLRTDLGEIQLKPGDAIAEPDDAPTFDQYNRFFQRQETIWQALNQNSLALEIAPPSMGESASDTEFKSRWITVRPADSIPSTALPTILWYQLLCGLAILWLGVAAWAYAQSERGPLFYALAGLGMAVGVVASAIYTSRELALAPDLFLTLSRINQLGAMIFAGAGTALLWYYPTRLGRFRFEVVMAAAVALILICNWTQWVQSLDVVARYTLILWASLDVVFAIMQWRNTRVEPVARARLKWFVYAWFAGVIGYLSAVIVPQILGESSLLNQEIAWGLFVLSYLGIALGIVRFRLFDLDRWILLGWFWFACGIFVVLVDALLILWLDVTSAASLMITLAVAGWVYFPLRQAFLRYFKLKPRFRHKPQLLPQMVQGAFDASQSLEQQWHQAMLEAFQPLQRDLQQGAIDQARVINHGLGLAIPLFDDSHHLRLSYAQQGHRLFDPSDIEFVDQSHMLFSYAKDYRRSFKTGVMTERARVARDLHDDVGARLLSVIYRADDATVAQLARDCLKELRGVIQGLQKQTASLEQSFQRWQGELGERCDLFGLQLTMRLGRAAARQILTPRTERNLERIFREFLTNTLKHANARQVSIAMDYQDDFLTVECRDDGQGIRSIDLERAMGIGLYGIRERCEELDGQLAWFCPITGGTGLALRIPLHKEFQP</sequence>
<keyword evidence="4 9" id="KW-0418">Kinase</keyword>
<feature type="transmembrane region" description="Helical" evidence="7">
    <location>
        <begin position="184"/>
        <end position="203"/>
    </location>
</feature>
<feature type="transmembrane region" description="Helical" evidence="7">
    <location>
        <begin position="310"/>
        <end position="330"/>
    </location>
</feature>
<feature type="transmembrane region" description="Helical" evidence="7">
    <location>
        <begin position="399"/>
        <end position="416"/>
    </location>
</feature>
<evidence type="ECO:0000256" key="6">
    <source>
        <dbReference type="SAM" id="Coils"/>
    </source>
</evidence>
<name>M7CNH3_9GAMM</name>
<dbReference type="InterPro" id="IPR050482">
    <property type="entry name" value="Sensor_HK_TwoCompSys"/>
</dbReference>
<keyword evidence="7" id="KW-0812">Transmembrane</keyword>
<gene>
    <name evidence="9" type="ORF">MSNKSG1_12272</name>
</gene>
<dbReference type="Gene3D" id="1.20.5.1930">
    <property type="match status" value="1"/>
</dbReference>
<feature type="transmembrane region" description="Helical" evidence="7">
    <location>
        <begin position="371"/>
        <end position="393"/>
    </location>
</feature>
<reference evidence="9 10" key="1">
    <citation type="journal article" date="2013" name="Genome Announc.">
        <title>Genome Sequence of Hydrothermal Arsenic-Respiring Bacterium Marinobacter santoriniensis NKSG1T.</title>
        <authorList>
            <person name="Handley K.M."/>
            <person name="Upton M."/>
            <person name="Beatson S.A."/>
            <person name="Hery M."/>
            <person name="Lloyd J.R."/>
        </authorList>
    </citation>
    <scope>NUCLEOTIDE SEQUENCE [LARGE SCALE GENOMIC DNA]</scope>
    <source>
        <strain evidence="9 10">NKSG1</strain>
    </source>
</reference>
<feature type="transmembrane region" description="Helical" evidence="7">
    <location>
        <begin position="342"/>
        <end position="359"/>
    </location>
</feature>
<feature type="domain" description="Histidine kinase" evidence="8">
    <location>
        <begin position="545"/>
        <end position="727"/>
    </location>
</feature>
<keyword evidence="10" id="KW-1185">Reference proteome</keyword>
<evidence type="ECO:0000313" key="9">
    <source>
        <dbReference type="EMBL" id="EMP55196.1"/>
    </source>
</evidence>
<feature type="transmembrane region" description="Helical" evidence="7">
    <location>
        <begin position="280"/>
        <end position="298"/>
    </location>
</feature>
<evidence type="ECO:0000256" key="4">
    <source>
        <dbReference type="ARBA" id="ARBA00022777"/>
    </source>
</evidence>
<dbReference type="GO" id="GO:0000160">
    <property type="term" value="P:phosphorelay signal transduction system"/>
    <property type="evidence" value="ECO:0007669"/>
    <property type="project" value="UniProtKB-KW"/>
</dbReference>
<protein>
    <recommendedName>
        <fullName evidence="2">histidine kinase</fullName>
        <ecNumber evidence="2">2.7.13.3</ecNumber>
    </recommendedName>
</protein>
<dbReference type="EMBL" id="APAT01000017">
    <property type="protein sequence ID" value="EMP55196.1"/>
    <property type="molecule type" value="Genomic_DNA"/>
</dbReference>
<evidence type="ECO:0000256" key="7">
    <source>
        <dbReference type="SAM" id="Phobius"/>
    </source>
</evidence>
<dbReference type="Pfam" id="PF02518">
    <property type="entry name" value="HATPase_c"/>
    <property type="match status" value="1"/>
</dbReference>
<accession>M7CNH3</accession>
<dbReference type="Proteomes" id="UP000011960">
    <property type="component" value="Unassembled WGS sequence"/>
</dbReference>
<keyword evidence="7" id="KW-0472">Membrane</keyword>
<feature type="coiled-coil region" evidence="6">
    <location>
        <begin position="578"/>
        <end position="605"/>
    </location>
</feature>
<dbReference type="Gene3D" id="3.30.565.10">
    <property type="entry name" value="Histidine kinase-like ATPase, C-terminal domain"/>
    <property type="match status" value="1"/>
</dbReference>
<keyword evidence="5" id="KW-0902">Two-component regulatory system</keyword>
<dbReference type="SUPFAM" id="SSF55874">
    <property type="entry name" value="ATPase domain of HSP90 chaperone/DNA topoisomerase II/histidine kinase"/>
    <property type="match status" value="1"/>
</dbReference>
<organism evidence="9 10">
    <name type="scientific">Marinobacter santoriniensis NKSG1</name>
    <dbReference type="NCBI Taxonomy" id="1288826"/>
    <lineage>
        <taxon>Bacteria</taxon>
        <taxon>Pseudomonadati</taxon>
        <taxon>Pseudomonadota</taxon>
        <taxon>Gammaproteobacteria</taxon>
        <taxon>Pseudomonadales</taxon>
        <taxon>Marinobacteraceae</taxon>
        <taxon>Marinobacter</taxon>
    </lineage>
</organism>
<feature type="transmembrane region" description="Helical" evidence="7">
    <location>
        <begin position="12"/>
        <end position="30"/>
    </location>
</feature>
<comment type="caution">
    <text evidence="9">The sequence shown here is derived from an EMBL/GenBank/DDBJ whole genome shotgun (WGS) entry which is preliminary data.</text>
</comment>
<evidence type="ECO:0000256" key="5">
    <source>
        <dbReference type="ARBA" id="ARBA00023012"/>
    </source>
</evidence>
<dbReference type="PROSITE" id="PS50109">
    <property type="entry name" value="HIS_KIN"/>
    <property type="match status" value="1"/>
</dbReference>
<comment type="catalytic activity">
    <reaction evidence="1">
        <text>ATP + protein L-histidine = ADP + protein N-phospho-L-histidine.</text>
        <dbReference type="EC" id="2.7.13.3"/>
    </reaction>
</comment>
<keyword evidence="7" id="KW-1133">Transmembrane helix</keyword>
<dbReference type="InterPro" id="IPR036890">
    <property type="entry name" value="HATPase_C_sf"/>
</dbReference>
<dbReference type="eggNOG" id="COG4585">
    <property type="taxonomic scope" value="Bacteria"/>
</dbReference>
<dbReference type="PANTHER" id="PTHR24421:SF10">
    <property type="entry name" value="NITRATE_NITRITE SENSOR PROTEIN NARQ"/>
    <property type="match status" value="1"/>
</dbReference>
<dbReference type="GO" id="GO:0004673">
    <property type="term" value="F:protein histidine kinase activity"/>
    <property type="evidence" value="ECO:0007669"/>
    <property type="project" value="UniProtKB-EC"/>
</dbReference>
<dbReference type="AlphaFoldDB" id="M7CNH3"/>
<evidence type="ECO:0000313" key="10">
    <source>
        <dbReference type="Proteomes" id="UP000011960"/>
    </source>
</evidence>